<keyword evidence="2" id="KW-1185">Reference proteome</keyword>
<dbReference type="Proteomes" id="UP000617426">
    <property type="component" value="Unassembled WGS sequence"/>
</dbReference>
<dbReference type="AlphaFoldDB" id="A0A923J039"/>
<sequence length="77" mass="8948">MTDPVEKLLERDEHRETMLRTLGSKLTTMWEVSDEYKDAWRAATGVGWARADLIKAGFVDPSKLPRRTSTRRRVNED</sequence>
<reference evidence="1" key="1">
    <citation type="submission" date="2020-08" db="EMBL/GenBank/DDBJ databases">
        <title>Sequencing the genomes of 1000 actinobacteria strains.</title>
        <authorList>
            <person name="Klenk H.-P."/>
        </authorList>
    </citation>
    <scope>NUCLEOTIDE SEQUENCE</scope>
    <source>
        <strain evidence="1">DSM 10695</strain>
    </source>
</reference>
<protein>
    <submittedName>
        <fullName evidence="1">Uncharacterized protein</fullName>
    </submittedName>
</protein>
<dbReference type="RefSeq" id="WP_184453786.1">
    <property type="nucleotide sequence ID" value="NZ_JACHMK010000001.1"/>
</dbReference>
<dbReference type="EMBL" id="JACHMK010000001">
    <property type="protein sequence ID" value="MBB6335434.1"/>
    <property type="molecule type" value="Genomic_DNA"/>
</dbReference>
<comment type="caution">
    <text evidence="1">The sequence shown here is derived from an EMBL/GenBank/DDBJ whole genome shotgun (WGS) entry which is preliminary data.</text>
</comment>
<organism evidence="1 2">
    <name type="scientific">Schaalia hyovaginalis</name>
    <dbReference type="NCBI Taxonomy" id="29316"/>
    <lineage>
        <taxon>Bacteria</taxon>
        <taxon>Bacillati</taxon>
        <taxon>Actinomycetota</taxon>
        <taxon>Actinomycetes</taxon>
        <taxon>Actinomycetales</taxon>
        <taxon>Actinomycetaceae</taxon>
        <taxon>Schaalia</taxon>
    </lineage>
</organism>
<evidence type="ECO:0000313" key="1">
    <source>
        <dbReference type="EMBL" id="MBB6335434.1"/>
    </source>
</evidence>
<proteinExistence type="predicted"/>
<name>A0A923J039_9ACTO</name>
<gene>
    <name evidence="1" type="ORF">HD592_001999</name>
</gene>
<accession>A0A923J039</accession>
<evidence type="ECO:0000313" key="2">
    <source>
        <dbReference type="Proteomes" id="UP000617426"/>
    </source>
</evidence>